<name>A0A1M5WQ73_9FLAO</name>
<protein>
    <submittedName>
        <fullName evidence="1">OsmC-like protein</fullName>
    </submittedName>
</protein>
<proteinExistence type="predicted"/>
<dbReference type="RefSeq" id="WP_073122187.1">
    <property type="nucleotide sequence ID" value="NZ_BMEN01000005.1"/>
</dbReference>
<dbReference type="InterPro" id="IPR015946">
    <property type="entry name" value="KH_dom-like_a/b"/>
</dbReference>
<dbReference type="InterPro" id="IPR036102">
    <property type="entry name" value="OsmC/Ohrsf"/>
</dbReference>
<dbReference type="Proteomes" id="UP000184109">
    <property type="component" value="Unassembled WGS sequence"/>
</dbReference>
<dbReference type="EMBL" id="FQXQ01000006">
    <property type="protein sequence ID" value="SHH89746.1"/>
    <property type="molecule type" value="Genomic_DNA"/>
</dbReference>
<dbReference type="PANTHER" id="PTHR42830:SF2">
    <property type="entry name" value="OSMC_OHR FAMILY PROTEIN"/>
    <property type="match status" value="1"/>
</dbReference>
<organism evidence="1 2">
    <name type="scientific">Wenyingzhuangia marina</name>
    <dbReference type="NCBI Taxonomy" id="1195760"/>
    <lineage>
        <taxon>Bacteria</taxon>
        <taxon>Pseudomonadati</taxon>
        <taxon>Bacteroidota</taxon>
        <taxon>Flavobacteriia</taxon>
        <taxon>Flavobacteriales</taxon>
        <taxon>Flavobacteriaceae</taxon>
        <taxon>Wenyingzhuangia</taxon>
    </lineage>
</organism>
<dbReference type="InterPro" id="IPR052707">
    <property type="entry name" value="OsmC_Ohr_Peroxiredoxin"/>
</dbReference>
<dbReference type="Gene3D" id="3.30.300.20">
    <property type="match status" value="1"/>
</dbReference>
<dbReference type="SUPFAM" id="SSF82784">
    <property type="entry name" value="OsmC-like"/>
    <property type="match status" value="1"/>
</dbReference>
<accession>A0A1M5WQ73</accession>
<gene>
    <name evidence="1" type="ORF">SAMN05444281_2584</name>
</gene>
<dbReference type="STRING" id="1195760.SAMN05444281_2584"/>
<sequence length="155" mass="18018">MRNEHTYKIGLEWKGKLTTDKRNRLRYERIYELNFDNKPSLMGSADATFHGDDSLYNPEEMLLCALSSCYMMSFFYLCSLKNIEIVGYSDEPIGMIKVNPNGSGQFEEVTLQPSICIKHKDAKEIEVIFNEAHDYCFIARSCNFNINHAPKIDYY</sequence>
<reference evidence="2" key="1">
    <citation type="submission" date="2016-11" db="EMBL/GenBank/DDBJ databases">
        <authorList>
            <person name="Varghese N."/>
            <person name="Submissions S."/>
        </authorList>
    </citation>
    <scope>NUCLEOTIDE SEQUENCE [LARGE SCALE GENOMIC DNA]</scope>
    <source>
        <strain evidence="2">DSM 100572</strain>
    </source>
</reference>
<dbReference type="InterPro" id="IPR003718">
    <property type="entry name" value="OsmC/Ohr_fam"/>
</dbReference>
<dbReference type="PANTHER" id="PTHR42830">
    <property type="entry name" value="OSMOTICALLY INDUCIBLE FAMILY PROTEIN"/>
    <property type="match status" value="1"/>
</dbReference>
<dbReference type="OrthoDB" id="9795405at2"/>
<keyword evidence="2" id="KW-1185">Reference proteome</keyword>
<dbReference type="AlphaFoldDB" id="A0A1M5WQ73"/>
<dbReference type="Pfam" id="PF02566">
    <property type="entry name" value="OsmC"/>
    <property type="match status" value="1"/>
</dbReference>
<evidence type="ECO:0000313" key="2">
    <source>
        <dbReference type="Proteomes" id="UP000184109"/>
    </source>
</evidence>
<evidence type="ECO:0000313" key="1">
    <source>
        <dbReference type="EMBL" id="SHH89746.1"/>
    </source>
</evidence>